<dbReference type="Proteomes" id="UP000001887">
    <property type="component" value="Chromosome"/>
</dbReference>
<sequence length="266" mass="28537">MPATIQVQSPQRPVGIVTGSSRGIGRAIALALARAGYDVTVNYHSRRDAAEEVVSEIEKLGGRAIAVAADVATSTGRDALTQATLASFGHLNLLVNNAGITSPGRKDLLEATEASFDTVFATNLKGPFFLAQQCAREMIELRSRGVIERGTIVNVSSISAYAASTNRADYCMAKAAMQMMTWLLADRLAGDNILVYEVCPGVISSDMTAPVKEKYDKLFAEGLTPIRRWGEPEEVADAVVMLASGVLRYSTGQRIDVDGGFHIRRV</sequence>
<evidence type="ECO:0000313" key="3">
    <source>
        <dbReference type="EMBL" id="ADB18567.1"/>
    </source>
</evidence>
<dbReference type="GO" id="GO:0016616">
    <property type="term" value="F:oxidoreductase activity, acting on the CH-OH group of donors, NAD or NADP as acceptor"/>
    <property type="evidence" value="ECO:0007669"/>
    <property type="project" value="TreeGrafter"/>
</dbReference>
<reference evidence="3 4" key="1">
    <citation type="journal article" date="2009" name="Stand. Genomic Sci.">
        <title>Complete genome sequence of Pirellula staleyi type strain (ATCC 27377).</title>
        <authorList>
            <person name="Clum A."/>
            <person name="Tindall B.J."/>
            <person name="Sikorski J."/>
            <person name="Ivanova N."/>
            <person name="Mavrommatis K."/>
            <person name="Lucas S."/>
            <person name="Glavina del Rio T."/>
            <person name="Nolan M."/>
            <person name="Chen F."/>
            <person name="Tice H."/>
            <person name="Pitluck S."/>
            <person name="Cheng J.F."/>
            <person name="Chertkov O."/>
            <person name="Brettin T."/>
            <person name="Han C."/>
            <person name="Detter J.C."/>
            <person name="Kuske C."/>
            <person name="Bruce D."/>
            <person name="Goodwin L."/>
            <person name="Ovchinikova G."/>
            <person name="Pati A."/>
            <person name="Mikhailova N."/>
            <person name="Chen A."/>
            <person name="Palaniappan K."/>
            <person name="Land M."/>
            <person name="Hauser L."/>
            <person name="Chang Y.J."/>
            <person name="Jeffries C.D."/>
            <person name="Chain P."/>
            <person name="Rohde M."/>
            <person name="Goker M."/>
            <person name="Bristow J."/>
            <person name="Eisen J.A."/>
            <person name="Markowitz V."/>
            <person name="Hugenholtz P."/>
            <person name="Kyrpides N.C."/>
            <person name="Klenk H.P."/>
            <person name="Lapidus A."/>
        </authorList>
    </citation>
    <scope>NUCLEOTIDE SEQUENCE [LARGE SCALE GENOMIC DNA]</scope>
    <source>
        <strain evidence="4">ATCC 27377 / DSM 6068 / ICPB 4128</strain>
    </source>
</reference>
<protein>
    <submittedName>
        <fullName evidence="3">Short-chain dehydrogenase/reductase SDR</fullName>
    </submittedName>
</protein>
<dbReference type="GO" id="GO:0048038">
    <property type="term" value="F:quinone binding"/>
    <property type="evidence" value="ECO:0007669"/>
    <property type="project" value="TreeGrafter"/>
</dbReference>
<name>D2R182_PIRSD</name>
<evidence type="ECO:0000313" key="4">
    <source>
        <dbReference type="Proteomes" id="UP000001887"/>
    </source>
</evidence>
<dbReference type="Pfam" id="PF13561">
    <property type="entry name" value="adh_short_C2"/>
    <property type="match status" value="1"/>
</dbReference>
<keyword evidence="2" id="KW-0560">Oxidoreductase</keyword>
<dbReference type="PROSITE" id="PS00061">
    <property type="entry name" value="ADH_SHORT"/>
    <property type="match status" value="1"/>
</dbReference>
<keyword evidence="4" id="KW-1185">Reference proteome</keyword>
<dbReference type="SUPFAM" id="SSF51735">
    <property type="entry name" value="NAD(P)-binding Rossmann-fold domains"/>
    <property type="match status" value="1"/>
</dbReference>
<dbReference type="Gene3D" id="3.40.50.720">
    <property type="entry name" value="NAD(P)-binding Rossmann-like Domain"/>
    <property type="match status" value="1"/>
</dbReference>
<comment type="similarity">
    <text evidence="1">Belongs to the short-chain dehydrogenases/reductases (SDR) family.</text>
</comment>
<evidence type="ECO:0000256" key="2">
    <source>
        <dbReference type="ARBA" id="ARBA00023002"/>
    </source>
</evidence>
<gene>
    <name evidence="3" type="ordered locus">Psta_3913</name>
</gene>
<dbReference type="PANTHER" id="PTHR42760:SF133">
    <property type="entry name" value="3-OXOACYL-[ACYL-CARRIER-PROTEIN] REDUCTASE"/>
    <property type="match status" value="1"/>
</dbReference>
<dbReference type="PRINTS" id="PR00081">
    <property type="entry name" value="GDHRDH"/>
</dbReference>
<dbReference type="PANTHER" id="PTHR42760">
    <property type="entry name" value="SHORT-CHAIN DEHYDROGENASES/REDUCTASES FAMILY MEMBER"/>
    <property type="match status" value="1"/>
</dbReference>
<dbReference type="InterPro" id="IPR036291">
    <property type="entry name" value="NAD(P)-bd_dom_sf"/>
</dbReference>
<accession>D2R182</accession>
<dbReference type="HOGENOM" id="CLU_010194_1_3_0"/>
<dbReference type="GO" id="GO:0006633">
    <property type="term" value="P:fatty acid biosynthetic process"/>
    <property type="evidence" value="ECO:0007669"/>
    <property type="project" value="TreeGrafter"/>
</dbReference>
<proteinExistence type="inferred from homology"/>
<dbReference type="OrthoDB" id="9803333at2"/>
<dbReference type="InterPro" id="IPR002347">
    <property type="entry name" value="SDR_fam"/>
</dbReference>
<dbReference type="NCBIfam" id="NF009386">
    <property type="entry name" value="PRK12745.1"/>
    <property type="match status" value="1"/>
</dbReference>
<dbReference type="EMBL" id="CP001848">
    <property type="protein sequence ID" value="ADB18567.1"/>
    <property type="molecule type" value="Genomic_DNA"/>
</dbReference>
<dbReference type="eggNOG" id="COG1028">
    <property type="taxonomic scope" value="Bacteria"/>
</dbReference>
<dbReference type="STRING" id="530564.Psta_3913"/>
<dbReference type="FunFam" id="3.40.50.720:FF:000084">
    <property type="entry name" value="Short-chain dehydrogenase reductase"/>
    <property type="match status" value="1"/>
</dbReference>
<dbReference type="PRINTS" id="PR00080">
    <property type="entry name" value="SDRFAMILY"/>
</dbReference>
<dbReference type="AlphaFoldDB" id="D2R182"/>
<dbReference type="InterPro" id="IPR020904">
    <property type="entry name" value="Sc_DH/Rdtase_CS"/>
</dbReference>
<dbReference type="KEGG" id="psl:Psta_3913"/>
<evidence type="ECO:0000256" key="1">
    <source>
        <dbReference type="ARBA" id="ARBA00006484"/>
    </source>
</evidence>
<organism evidence="3 4">
    <name type="scientific">Pirellula staleyi (strain ATCC 27377 / DSM 6068 / ICPB 4128)</name>
    <name type="common">Pirella staleyi</name>
    <dbReference type="NCBI Taxonomy" id="530564"/>
    <lineage>
        <taxon>Bacteria</taxon>
        <taxon>Pseudomonadati</taxon>
        <taxon>Planctomycetota</taxon>
        <taxon>Planctomycetia</taxon>
        <taxon>Pirellulales</taxon>
        <taxon>Pirellulaceae</taxon>
        <taxon>Pirellula</taxon>
    </lineage>
</organism>